<dbReference type="SMART" id="SM00086">
    <property type="entry name" value="PAC"/>
    <property type="match status" value="4"/>
</dbReference>
<evidence type="ECO:0000256" key="1">
    <source>
        <dbReference type="ARBA" id="ARBA00000085"/>
    </source>
</evidence>
<dbReference type="CDD" id="cd16922">
    <property type="entry name" value="HATPase_EvgS-ArcB-TorS-like"/>
    <property type="match status" value="1"/>
</dbReference>
<feature type="domain" description="Histidine kinase" evidence="7">
    <location>
        <begin position="680"/>
        <end position="902"/>
    </location>
</feature>
<keyword evidence="12" id="KW-1185">Reference proteome</keyword>
<dbReference type="InterPro" id="IPR013655">
    <property type="entry name" value="PAS_fold_3"/>
</dbReference>
<feature type="modified residue" description="4-aspartylphosphate" evidence="6">
    <location>
        <position position="974"/>
    </location>
</feature>
<dbReference type="InterPro" id="IPR013656">
    <property type="entry name" value="PAS_4"/>
</dbReference>
<dbReference type="Pfam" id="PF08447">
    <property type="entry name" value="PAS_3"/>
    <property type="match status" value="1"/>
</dbReference>
<feature type="domain" description="PAC" evidence="10">
    <location>
        <begin position="228"/>
        <end position="281"/>
    </location>
</feature>
<dbReference type="CDD" id="cd17546">
    <property type="entry name" value="REC_hyHK_CKI1_RcsC-like"/>
    <property type="match status" value="1"/>
</dbReference>
<evidence type="ECO:0000256" key="6">
    <source>
        <dbReference type="PROSITE-ProRule" id="PRU00169"/>
    </source>
</evidence>
<dbReference type="STRING" id="641491.DND132_2898"/>
<dbReference type="Proteomes" id="UP000007845">
    <property type="component" value="Chromosome"/>
</dbReference>
<evidence type="ECO:0000259" key="9">
    <source>
        <dbReference type="PROSITE" id="PS50112"/>
    </source>
</evidence>
<dbReference type="PROSITE" id="PS50112">
    <property type="entry name" value="PAS"/>
    <property type="match status" value="5"/>
</dbReference>
<evidence type="ECO:0000256" key="3">
    <source>
        <dbReference type="ARBA" id="ARBA00022553"/>
    </source>
</evidence>
<dbReference type="PRINTS" id="PR00344">
    <property type="entry name" value="BCTRLSENSOR"/>
</dbReference>
<dbReference type="InterPro" id="IPR001789">
    <property type="entry name" value="Sig_transdc_resp-reg_receiver"/>
</dbReference>
<dbReference type="InterPro" id="IPR003661">
    <property type="entry name" value="HisK_dim/P_dom"/>
</dbReference>
<dbReference type="PROSITE" id="PS50113">
    <property type="entry name" value="PAC"/>
    <property type="match status" value="3"/>
</dbReference>
<dbReference type="RefSeq" id="WP_014323525.1">
    <property type="nucleotide sequence ID" value="NC_016803.1"/>
</dbReference>
<dbReference type="Gene3D" id="1.10.287.130">
    <property type="match status" value="1"/>
</dbReference>
<feature type="domain" description="PAS" evidence="9">
    <location>
        <begin position="542"/>
        <end position="586"/>
    </location>
</feature>
<feature type="domain" description="Response regulatory" evidence="8">
    <location>
        <begin position="925"/>
        <end position="1044"/>
    </location>
</feature>
<dbReference type="InterPro" id="IPR004358">
    <property type="entry name" value="Sig_transdc_His_kin-like_C"/>
</dbReference>
<keyword evidence="4" id="KW-0808">Transferase</keyword>
<dbReference type="SUPFAM" id="SSF55785">
    <property type="entry name" value="PYP-like sensor domain (PAS domain)"/>
    <property type="match status" value="5"/>
</dbReference>
<protein>
    <recommendedName>
        <fullName evidence="2">histidine kinase</fullName>
        <ecNumber evidence="2">2.7.13.3</ecNumber>
    </recommendedName>
</protein>
<proteinExistence type="predicted"/>
<dbReference type="InterPro" id="IPR011006">
    <property type="entry name" value="CheY-like_superfamily"/>
</dbReference>
<dbReference type="SUPFAM" id="SSF52172">
    <property type="entry name" value="CheY-like"/>
    <property type="match status" value="1"/>
</dbReference>
<feature type="domain" description="PAS" evidence="9">
    <location>
        <begin position="296"/>
        <end position="366"/>
    </location>
</feature>
<dbReference type="CDD" id="cd00082">
    <property type="entry name" value="HisKA"/>
    <property type="match status" value="1"/>
</dbReference>
<accession>F0JJK2</accession>
<dbReference type="SMART" id="SM00448">
    <property type="entry name" value="REC"/>
    <property type="match status" value="1"/>
</dbReference>
<keyword evidence="3 6" id="KW-0597">Phosphoprotein</keyword>
<evidence type="ECO:0000259" key="7">
    <source>
        <dbReference type="PROSITE" id="PS50109"/>
    </source>
</evidence>
<dbReference type="Pfam" id="PF13188">
    <property type="entry name" value="PAS_8"/>
    <property type="match status" value="1"/>
</dbReference>
<evidence type="ECO:0000256" key="4">
    <source>
        <dbReference type="ARBA" id="ARBA00022679"/>
    </source>
</evidence>
<sequence length="1049" mass="117122" precursor="true">MEFTNLDQCIRRIEELEHRLADSERRWRGVLEYMPHIVLSLDSEGRVVFANRHLLDMTGWTFEEIRGKSWFELFLPEDVREGIREVFLATMARRDVGPHSCHTNEIVTRDGRRRNVSWFNVLISAPEGGVANVTSLGIDLSAREEAREAVEASEEQLKLALDAAKDAVWDLDCDTSEVFVSPQLAALLGYGSDAVPGTHDGWLGLVHPSDRPGFEEALWGAVERRGAFDRELRILDRDGIWRWVLVRGKTAESDDGKAPARMVGTIQDVHARKTAEEELRRAKMAADLANSALKVNMAHLRTLMETMPELVWVKDEEGVFLFCNHRFERLYGASEAEIVGRTDYDFVDADLADFFRGHDLRAMNSGRPCINEEQVTYRDDGHVEYLETIKTPLFDDDGKLIGVLGVARDITERKRIADELKESELRFKVLHNASFGGIFLHDQGVLLDCNQGLSDITGYTQEELSGMEALDLLAPSARDDVREKIRARFERPYETVGLRRDGTCYPLQIAAKSIPYKGRVVRVVEFRDITERKRAEDELKDSERRHRVIFENSPLGMIRFSRDGRILDCNDRFVEMMGSSREALIGFPMLRASNPDMRRALATAIAGSPSAYEDYYSSETGRRETFLHVQFNPVNPGQSPTEVIATLEDFSERKRDQDALRRAKEQAEAFSRSKTEFLTNMSHEIRTPLNGIMGMLQLLHSTGLSREQAEYSGAALQSSRRLMNLLTDILDLSRVEAGKLVVRAVPFDLVETCRQVCDLFKLTSAQSGVTLICELGENVPRRVIGDAIRLQQVLTNLLGNAFKFTATGSIVMAAHRLPDGPSKGYRILFSVADTGEGIPDEKVDTLFDAFTQVSEGYTRRHQGAGLGLSICRNLVRLMGGTMSIESEEGAGTTLYVALPFGAGDDEAPTADRTRPRAGGALRPLSILLAEDERVNSLVMKRLLEKGGHTVVAVENGAEVLETLRTASFDVILMDIQMPVMDGVETARAIRAGRVGADLTDIPIVAVTAYAMVGDREKFLKAGMDGYVVKPIEMEKLEQALAEVCPESAP</sequence>
<dbReference type="SMART" id="SM00387">
    <property type="entry name" value="HATPase_c"/>
    <property type="match status" value="1"/>
</dbReference>
<evidence type="ECO:0000256" key="5">
    <source>
        <dbReference type="ARBA" id="ARBA00022777"/>
    </source>
</evidence>
<feature type="domain" description="PAS" evidence="9">
    <location>
        <begin position="153"/>
        <end position="225"/>
    </location>
</feature>
<dbReference type="NCBIfam" id="TIGR00229">
    <property type="entry name" value="sensory_box"/>
    <property type="match status" value="5"/>
</dbReference>
<dbReference type="SUPFAM" id="SSF55874">
    <property type="entry name" value="ATPase domain of HSP90 chaperone/DNA topoisomerase II/histidine kinase"/>
    <property type="match status" value="1"/>
</dbReference>
<dbReference type="EC" id="2.7.13.3" evidence="2"/>
<dbReference type="CDD" id="cd00130">
    <property type="entry name" value="PAS"/>
    <property type="match status" value="5"/>
</dbReference>
<feature type="domain" description="PAS" evidence="9">
    <location>
        <begin position="422"/>
        <end position="492"/>
    </location>
</feature>
<dbReference type="SMR" id="F0JJK2"/>
<dbReference type="Pfam" id="PF08448">
    <property type="entry name" value="PAS_4"/>
    <property type="match status" value="2"/>
</dbReference>
<feature type="domain" description="PAC" evidence="10">
    <location>
        <begin position="370"/>
        <end position="422"/>
    </location>
</feature>
<dbReference type="AlphaFoldDB" id="F0JJK2"/>
<feature type="domain" description="PAS" evidence="9">
    <location>
        <begin position="23"/>
        <end position="78"/>
    </location>
</feature>
<dbReference type="KEGG" id="ddn:DND132_2898"/>
<dbReference type="Gene3D" id="3.40.50.2300">
    <property type="match status" value="1"/>
</dbReference>
<comment type="catalytic activity">
    <reaction evidence="1">
        <text>ATP + protein L-histidine = ADP + protein N-phospho-L-histidine.</text>
        <dbReference type="EC" id="2.7.13.3"/>
    </reaction>
</comment>
<evidence type="ECO:0000256" key="2">
    <source>
        <dbReference type="ARBA" id="ARBA00012438"/>
    </source>
</evidence>
<name>F0JJK2_9BACT</name>
<dbReference type="SMART" id="SM00388">
    <property type="entry name" value="HisKA"/>
    <property type="match status" value="1"/>
</dbReference>
<dbReference type="InterPro" id="IPR036890">
    <property type="entry name" value="HATPase_C_sf"/>
</dbReference>
<dbReference type="HOGENOM" id="CLU_000445_114_15_7"/>
<dbReference type="Pfam" id="PF00072">
    <property type="entry name" value="Response_reg"/>
    <property type="match status" value="1"/>
</dbReference>
<reference evidence="11 12" key="1">
    <citation type="journal article" date="2011" name="J. Bacteriol.">
        <title>Genome sequence of the mercury-methylating strain Desulfovibrio desulfuricans ND132.</title>
        <authorList>
            <person name="Brown S.D."/>
            <person name="Gilmour C.C."/>
            <person name="Kucken A.M."/>
            <person name="Wall J.D."/>
            <person name="Elias D.A."/>
            <person name="Brandt C.C."/>
            <person name="Podar M."/>
            <person name="Chertkov O."/>
            <person name="Held B."/>
            <person name="Bruce D.C."/>
            <person name="Detter J.C."/>
            <person name="Tapia R."/>
            <person name="Han C.S."/>
            <person name="Goodwin L.A."/>
            <person name="Cheng J.F."/>
            <person name="Pitluck S."/>
            <person name="Woyke T."/>
            <person name="Mikhailova N."/>
            <person name="Ivanova N.N."/>
            <person name="Han J."/>
            <person name="Lucas S."/>
            <person name="Lapidus A.L."/>
            <person name="Land M.L."/>
            <person name="Hauser L.J."/>
            <person name="Palumbo A.V."/>
        </authorList>
    </citation>
    <scope>NUCLEOTIDE SEQUENCE [LARGE SCALE GENOMIC DNA]</scope>
    <source>
        <strain evidence="11 12">ND132</strain>
    </source>
</reference>
<dbReference type="InterPro" id="IPR035965">
    <property type="entry name" value="PAS-like_dom_sf"/>
</dbReference>
<dbReference type="SMART" id="SM00091">
    <property type="entry name" value="PAS"/>
    <property type="match status" value="5"/>
</dbReference>
<dbReference type="InterPro" id="IPR000700">
    <property type="entry name" value="PAS-assoc_C"/>
</dbReference>
<dbReference type="InterPro" id="IPR003594">
    <property type="entry name" value="HATPase_dom"/>
</dbReference>
<organism evidence="11 12">
    <name type="scientific">Pseudodesulfovibrio mercurii</name>
    <dbReference type="NCBI Taxonomy" id="641491"/>
    <lineage>
        <taxon>Bacteria</taxon>
        <taxon>Pseudomonadati</taxon>
        <taxon>Thermodesulfobacteriota</taxon>
        <taxon>Desulfovibrionia</taxon>
        <taxon>Desulfovibrionales</taxon>
        <taxon>Desulfovibrionaceae</taxon>
    </lineage>
</organism>
<dbReference type="eggNOG" id="COG2205">
    <property type="taxonomic scope" value="Bacteria"/>
</dbReference>
<feature type="domain" description="PAC" evidence="10">
    <location>
        <begin position="491"/>
        <end position="541"/>
    </location>
</feature>
<dbReference type="PROSITE" id="PS50110">
    <property type="entry name" value="RESPONSE_REGULATORY"/>
    <property type="match status" value="1"/>
</dbReference>
<evidence type="ECO:0000259" key="10">
    <source>
        <dbReference type="PROSITE" id="PS50113"/>
    </source>
</evidence>
<dbReference type="Gene3D" id="3.30.450.20">
    <property type="entry name" value="PAS domain"/>
    <property type="match status" value="5"/>
</dbReference>
<dbReference type="Pfam" id="PF02518">
    <property type="entry name" value="HATPase_c"/>
    <property type="match status" value="1"/>
</dbReference>
<dbReference type="InterPro" id="IPR000014">
    <property type="entry name" value="PAS"/>
</dbReference>
<dbReference type="PROSITE" id="PS50109">
    <property type="entry name" value="HIS_KIN"/>
    <property type="match status" value="1"/>
</dbReference>
<dbReference type="EMBL" id="CP003220">
    <property type="protein sequence ID" value="EGB16101.1"/>
    <property type="molecule type" value="Genomic_DNA"/>
</dbReference>
<dbReference type="InterPro" id="IPR005467">
    <property type="entry name" value="His_kinase_dom"/>
</dbReference>
<dbReference type="InterPro" id="IPR036097">
    <property type="entry name" value="HisK_dim/P_sf"/>
</dbReference>
<evidence type="ECO:0000313" key="11">
    <source>
        <dbReference type="EMBL" id="EGB16101.1"/>
    </source>
</evidence>
<evidence type="ECO:0000313" key="12">
    <source>
        <dbReference type="Proteomes" id="UP000007845"/>
    </source>
</evidence>
<dbReference type="FunFam" id="3.30.565.10:FF:000010">
    <property type="entry name" value="Sensor histidine kinase RcsC"/>
    <property type="match status" value="1"/>
</dbReference>
<gene>
    <name evidence="11" type="ORF">DND132_2898</name>
</gene>
<keyword evidence="5 11" id="KW-0418">Kinase</keyword>
<dbReference type="Pfam" id="PF00512">
    <property type="entry name" value="HisKA"/>
    <property type="match status" value="1"/>
</dbReference>
<dbReference type="Pfam" id="PF13426">
    <property type="entry name" value="PAS_9"/>
    <property type="match status" value="1"/>
</dbReference>
<dbReference type="Gene3D" id="3.30.565.10">
    <property type="entry name" value="Histidine kinase-like ATPase, C-terminal domain"/>
    <property type="match status" value="1"/>
</dbReference>
<dbReference type="SUPFAM" id="SSF47384">
    <property type="entry name" value="Homodimeric domain of signal transducing histidine kinase"/>
    <property type="match status" value="1"/>
</dbReference>
<dbReference type="InterPro" id="IPR001610">
    <property type="entry name" value="PAC"/>
</dbReference>
<dbReference type="PANTHER" id="PTHR43047">
    <property type="entry name" value="TWO-COMPONENT HISTIDINE PROTEIN KINASE"/>
    <property type="match status" value="1"/>
</dbReference>
<evidence type="ECO:0000259" key="8">
    <source>
        <dbReference type="PROSITE" id="PS50110"/>
    </source>
</evidence>
<dbReference type="GO" id="GO:0000155">
    <property type="term" value="F:phosphorelay sensor kinase activity"/>
    <property type="evidence" value="ECO:0007669"/>
    <property type="project" value="InterPro"/>
</dbReference>